<comment type="caution">
    <text evidence="1">The sequence shown here is derived from an EMBL/GenBank/DDBJ whole genome shotgun (WGS) entry which is preliminary data.</text>
</comment>
<dbReference type="GO" id="GO:0004515">
    <property type="term" value="F:nicotinate-nucleotide adenylyltransferase activity"/>
    <property type="evidence" value="ECO:0007669"/>
    <property type="project" value="TreeGrafter"/>
</dbReference>
<accession>A0A5K0U962</accession>
<evidence type="ECO:0000313" key="2">
    <source>
        <dbReference type="Proteomes" id="UP000594342"/>
    </source>
</evidence>
<reference evidence="1 2" key="1">
    <citation type="submission" date="2018-10" db="EMBL/GenBank/DDBJ databases">
        <authorList>
            <consortium name="IHU Genomes"/>
        </authorList>
    </citation>
    <scope>NUCLEOTIDE SEQUENCE [LARGE SCALE GENOMIC DNA]</scope>
    <source>
        <strain evidence="1 2">A1</strain>
    </source>
</reference>
<dbReference type="GO" id="GO:0000309">
    <property type="term" value="F:nicotinamide-nucleotide adenylyltransferase activity"/>
    <property type="evidence" value="ECO:0007669"/>
    <property type="project" value="TreeGrafter"/>
</dbReference>
<dbReference type="PANTHER" id="PTHR12039:SF0">
    <property type="entry name" value="NICOTINAMIDE-NUCLEOTIDE ADENYLYLTRANSFERASE"/>
    <property type="match status" value="1"/>
</dbReference>
<dbReference type="EMBL" id="UPSH01000001">
    <property type="protein sequence ID" value="VBB17666.1"/>
    <property type="molecule type" value="Genomic_DNA"/>
</dbReference>
<protein>
    <submittedName>
        <fullName evidence="1">Unnamed protein product</fullName>
    </submittedName>
</protein>
<keyword evidence="2" id="KW-1185">Reference proteome</keyword>
<sequence>LNYVHQAFPVTPSRTFTKNLHKTKMNIVLVLSGSLNPIHYDHVRIMNVAKEYLESKTTPNTKINVVKGFLCPSSEYYVNNKLKNEALSLKVRNDLTQIMIDSLKTSADPYTNTNWLELFDKGWANGRDIAKAVYDSHVGTHDNLVVYEVYGADFCLKTTSWTRTNRNIICVGRENLNMQIKLLISTTNYVIKRTKTSPFGHFVLIDRKVNDLSSTQIRRVLKSKDKNRWSEIVTKGWVHENVLNYLKNL</sequence>
<dbReference type="Proteomes" id="UP000594342">
    <property type="component" value="Unassembled WGS sequence"/>
</dbReference>
<gene>
    <name evidence="1" type="ORF">YASMINEVIRUS_129</name>
</gene>
<dbReference type="GO" id="GO:0009435">
    <property type="term" value="P:NAD+ biosynthetic process"/>
    <property type="evidence" value="ECO:0007669"/>
    <property type="project" value="TreeGrafter"/>
</dbReference>
<name>A0A5K0U962_9VIRU</name>
<proteinExistence type="predicted"/>
<dbReference type="SUPFAM" id="SSF52374">
    <property type="entry name" value="Nucleotidylyl transferase"/>
    <property type="match status" value="1"/>
</dbReference>
<organism evidence="1 2">
    <name type="scientific">Yasminevirus sp. GU-2018</name>
    <dbReference type="NCBI Taxonomy" id="2420051"/>
    <lineage>
        <taxon>Viruses</taxon>
        <taxon>Varidnaviria</taxon>
        <taxon>Bamfordvirae</taxon>
        <taxon>Nucleocytoviricota</taxon>
        <taxon>Megaviricetes</taxon>
        <taxon>Imitervirales</taxon>
        <taxon>Mimiviridae</taxon>
        <taxon>Klosneuvirinae</taxon>
        <taxon>Yasminevirus</taxon>
        <taxon>Yasminevirus saudimassiliense</taxon>
    </lineage>
</organism>
<dbReference type="PANTHER" id="PTHR12039">
    <property type="entry name" value="NICOTINAMIDE MONONUCLEOTIDE ADENYLYLTRANSFERASE"/>
    <property type="match status" value="1"/>
</dbReference>
<evidence type="ECO:0000313" key="1">
    <source>
        <dbReference type="EMBL" id="VBB17666.1"/>
    </source>
</evidence>
<dbReference type="Gene3D" id="3.40.50.620">
    <property type="entry name" value="HUPs"/>
    <property type="match status" value="1"/>
</dbReference>
<feature type="non-terminal residue" evidence="1">
    <location>
        <position position="1"/>
    </location>
</feature>
<dbReference type="InterPro" id="IPR051182">
    <property type="entry name" value="Euk_NMN_adenylyltrnsfrase"/>
</dbReference>
<dbReference type="InterPro" id="IPR014729">
    <property type="entry name" value="Rossmann-like_a/b/a_fold"/>
</dbReference>